<evidence type="ECO:0000313" key="3">
    <source>
        <dbReference type="EMBL" id="GMI46347.1"/>
    </source>
</evidence>
<feature type="compositionally biased region" description="Basic residues" evidence="2">
    <location>
        <begin position="796"/>
        <end position="809"/>
    </location>
</feature>
<feature type="coiled-coil region" evidence="1">
    <location>
        <begin position="394"/>
        <end position="505"/>
    </location>
</feature>
<dbReference type="Proteomes" id="UP001165065">
    <property type="component" value="Unassembled WGS sequence"/>
</dbReference>
<comment type="caution">
    <text evidence="3">The sequence shown here is derived from an EMBL/GenBank/DDBJ whole genome shotgun (WGS) entry which is preliminary data.</text>
</comment>
<feature type="region of interest" description="Disordered" evidence="2">
    <location>
        <begin position="721"/>
        <end position="840"/>
    </location>
</feature>
<keyword evidence="4" id="KW-1185">Reference proteome</keyword>
<gene>
    <name evidence="3" type="ORF">TrCOL_g3372</name>
</gene>
<dbReference type="AlphaFoldDB" id="A0A9W7LE63"/>
<feature type="region of interest" description="Disordered" evidence="2">
    <location>
        <begin position="208"/>
        <end position="230"/>
    </location>
</feature>
<feature type="region of interest" description="Disordered" evidence="2">
    <location>
        <begin position="255"/>
        <end position="277"/>
    </location>
</feature>
<feature type="compositionally biased region" description="Polar residues" evidence="2">
    <location>
        <begin position="85"/>
        <end position="95"/>
    </location>
</feature>
<sequence>MTSSDSSDASLPAPPPPPTPQSTFTQASLPRPRSIQESISEVALNGLAEYRSSYANRNEHGEPSVGSANPVSNPEPPPSNNDRNQLPQEDSSTKPPLSPHHPANNSYGLSQPSSPSSSQGMDDADRARYQSIMRASVPQARQPLTPPPPSSTGLRINNSDISASSSKLHVTNQSSLVSNNGSIFASVNKSLSRRIEQPELQYSSLKYAPSSTVASTAEKPAGDHPPVDHRHSTTVTAAATAAATDRLQDEKVERQYYSSRPDVPAFASRTTHDAPEMNHFTYGQSPYSHLYNQQSHEQRLQIHMASISEKYGREFRAVDERIAGYLGRFLRRAKHGPEQERQLLQVLQVEIRDLLRRTLDSEAEVIHLTELLKESHARMQDVTTNSDGHLERILAQHEDRLREQKQKVESEAAEKVLSMETRFKRERLELEEKLAFAESEMNHKLKTSILECEQKVYERDTENQRALKQREREMESERDNYKHQLGNLTAELQSEKRSYLELQEAMGKVKQAQASERLQVQQQLVEVVQTWEAESKKREDAVRKEMERGFEMRLAAERDLMEKEREKHIKNLQEGFAIDMGREMTSLSDKYSSHHKGEVATLKQKLAFDYETKLSKHKGDFEEVIRSLKLEVDESLKKIRVKEEDLRRKEADVEVSRVEVDRKREALKEVNNDIKVKEHMSWIEQVAGKLVASSTDKINEELRKEKKEMLIRQMKLENIVLDNLGESPGGGKEGGVEEDDESDSEEEEEEEEEEEDDDDEDEGVMKAKKKKKRRKEKEKEKRGKGGKSEKHQKAEKTKKKKKKKKKKDHRAYSPPKPTVQPASWDEVSSNDSDSSVNSPFFDDVDARISEILDAKLKKDAVKKASRRESLSLDRQAEETARKQAESIGAMADGVGGGGGHYFLQYSSLLNKQPFSYPPQAAAMYPNEVTGLDEAAMGKTWSDRSMAAAWMPRSFYQEYVRTSSKKGG</sequence>
<feature type="compositionally biased region" description="Low complexity" evidence="2">
    <location>
        <begin position="110"/>
        <end position="119"/>
    </location>
</feature>
<feature type="compositionally biased region" description="Polar residues" evidence="2">
    <location>
        <begin position="156"/>
        <end position="166"/>
    </location>
</feature>
<name>A0A9W7LE63_9STRA</name>
<reference evidence="4" key="1">
    <citation type="journal article" date="2023" name="Commun. Biol.">
        <title>Genome analysis of Parmales, the sister group of diatoms, reveals the evolutionary specialization of diatoms from phago-mixotrophs to photoautotrophs.</title>
        <authorList>
            <person name="Ban H."/>
            <person name="Sato S."/>
            <person name="Yoshikawa S."/>
            <person name="Yamada K."/>
            <person name="Nakamura Y."/>
            <person name="Ichinomiya M."/>
            <person name="Sato N."/>
            <person name="Blanc-Mathieu R."/>
            <person name="Endo H."/>
            <person name="Kuwata A."/>
            <person name="Ogata H."/>
        </authorList>
    </citation>
    <scope>NUCLEOTIDE SEQUENCE [LARGE SCALE GENOMIC DNA]</scope>
</reference>
<feature type="compositionally biased region" description="Basic and acidic residues" evidence="2">
    <location>
        <begin position="220"/>
        <end position="230"/>
    </location>
</feature>
<accession>A0A9W7LE63</accession>
<protein>
    <submittedName>
        <fullName evidence="3">Uncharacterized protein</fullName>
    </submittedName>
</protein>
<feature type="compositionally biased region" description="Low complexity" evidence="2">
    <location>
        <begin position="1"/>
        <end position="11"/>
    </location>
</feature>
<evidence type="ECO:0000256" key="1">
    <source>
        <dbReference type="SAM" id="Coils"/>
    </source>
</evidence>
<organism evidence="3 4">
    <name type="scientific">Triparma columacea</name>
    <dbReference type="NCBI Taxonomy" id="722753"/>
    <lineage>
        <taxon>Eukaryota</taxon>
        <taxon>Sar</taxon>
        <taxon>Stramenopiles</taxon>
        <taxon>Ochrophyta</taxon>
        <taxon>Bolidophyceae</taxon>
        <taxon>Parmales</taxon>
        <taxon>Triparmaceae</taxon>
        <taxon>Triparma</taxon>
    </lineage>
</organism>
<feature type="compositionally biased region" description="Acidic residues" evidence="2">
    <location>
        <begin position="736"/>
        <end position="762"/>
    </location>
</feature>
<proteinExistence type="predicted"/>
<dbReference type="EMBL" id="BRYA01000294">
    <property type="protein sequence ID" value="GMI46347.1"/>
    <property type="molecule type" value="Genomic_DNA"/>
</dbReference>
<feature type="region of interest" description="Disordered" evidence="2">
    <location>
        <begin position="53"/>
        <end position="166"/>
    </location>
</feature>
<feature type="compositionally biased region" description="Low complexity" evidence="2">
    <location>
        <begin position="825"/>
        <end position="840"/>
    </location>
</feature>
<dbReference type="OrthoDB" id="205577at2759"/>
<feature type="coiled-coil region" evidence="1">
    <location>
        <begin position="625"/>
        <end position="652"/>
    </location>
</feature>
<feature type="compositionally biased region" description="Basic and acidic residues" evidence="2">
    <location>
        <begin position="777"/>
        <end position="795"/>
    </location>
</feature>
<evidence type="ECO:0000256" key="2">
    <source>
        <dbReference type="SAM" id="MobiDB-lite"/>
    </source>
</evidence>
<feature type="region of interest" description="Disordered" evidence="2">
    <location>
        <begin position="1"/>
        <end position="40"/>
    </location>
</feature>
<evidence type="ECO:0000313" key="4">
    <source>
        <dbReference type="Proteomes" id="UP001165065"/>
    </source>
</evidence>
<feature type="compositionally biased region" description="Basic residues" evidence="2">
    <location>
        <begin position="766"/>
        <end position="776"/>
    </location>
</feature>
<keyword evidence="1" id="KW-0175">Coiled coil</keyword>